<keyword evidence="4" id="KW-1185">Reference proteome</keyword>
<reference evidence="3 4" key="1">
    <citation type="submission" date="2020-08" db="EMBL/GenBank/DDBJ databases">
        <title>Genomic Encyclopedia of Type Strains, Phase IV (KMG-IV): sequencing the most valuable type-strain genomes for metagenomic binning, comparative biology and taxonomic classification.</title>
        <authorList>
            <person name="Goeker M."/>
        </authorList>
    </citation>
    <scope>NUCLEOTIDE SEQUENCE [LARGE SCALE GENOMIC DNA]</scope>
    <source>
        <strain evidence="3 4">DSM 102235</strain>
    </source>
</reference>
<dbReference type="InterPro" id="IPR001789">
    <property type="entry name" value="Sig_transdc_resp-reg_receiver"/>
</dbReference>
<gene>
    <name evidence="3" type="ORF">GGQ68_003307</name>
</gene>
<comment type="caution">
    <text evidence="3">The sequence shown here is derived from an EMBL/GenBank/DDBJ whole genome shotgun (WGS) entry which is preliminary data.</text>
</comment>
<dbReference type="EMBL" id="JACIEJ010000008">
    <property type="protein sequence ID" value="MBB3986963.1"/>
    <property type="molecule type" value="Genomic_DNA"/>
</dbReference>
<dbReference type="InterPro" id="IPR011006">
    <property type="entry name" value="CheY-like_superfamily"/>
</dbReference>
<dbReference type="RefSeq" id="WP_183967753.1">
    <property type="nucleotide sequence ID" value="NZ_BAABBZ010000019.1"/>
</dbReference>
<dbReference type="PROSITE" id="PS50110">
    <property type="entry name" value="RESPONSE_REGULATORY"/>
    <property type="match status" value="1"/>
</dbReference>
<feature type="domain" description="Response regulatory" evidence="2">
    <location>
        <begin position="2"/>
        <end position="117"/>
    </location>
</feature>
<sequence>MRILIVQSNLKLAELWQTSLVASGADVTIAATEFDAFGALEEASFDVIILDIVIQDRAALGISDLACVLQPDARLLFVTASNFFSDGSIFLMYPNACAHLHCDTKPDDLTAVAEHYAAA</sequence>
<keyword evidence="1" id="KW-0597">Phosphoprotein</keyword>
<dbReference type="Proteomes" id="UP000541426">
    <property type="component" value="Unassembled WGS sequence"/>
</dbReference>
<dbReference type="AlphaFoldDB" id="A0A7W6DPV9"/>
<dbReference type="SUPFAM" id="SSF52172">
    <property type="entry name" value="CheY-like"/>
    <property type="match status" value="1"/>
</dbReference>
<evidence type="ECO:0000259" key="2">
    <source>
        <dbReference type="PROSITE" id="PS50110"/>
    </source>
</evidence>
<proteinExistence type="predicted"/>
<evidence type="ECO:0000313" key="3">
    <source>
        <dbReference type="EMBL" id="MBB3986963.1"/>
    </source>
</evidence>
<feature type="modified residue" description="4-aspartylphosphate" evidence="1">
    <location>
        <position position="51"/>
    </location>
</feature>
<dbReference type="GO" id="GO:0000160">
    <property type="term" value="P:phosphorelay signal transduction system"/>
    <property type="evidence" value="ECO:0007669"/>
    <property type="project" value="InterPro"/>
</dbReference>
<protein>
    <submittedName>
        <fullName evidence="3">DNA-binding response OmpR family regulator</fullName>
    </submittedName>
</protein>
<dbReference type="GO" id="GO:0003677">
    <property type="term" value="F:DNA binding"/>
    <property type="evidence" value="ECO:0007669"/>
    <property type="project" value="UniProtKB-KW"/>
</dbReference>
<accession>A0A7W6DPV9</accession>
<keyword evidence="3" id="KW-0238">DNA-binding</keyword>
<evidence type="ECO:0000256" key="1">
    <source>
        <dbReference type="PROSITE-ProRule" id="PRU00169"/>
    </source>
</evidence>
<name>A0A7W6DPV9_9RHOB</name>
<dbReference type="Gene3D" id="3.40.50.2300">
    <property type="match status" value="1"/>
</dbReference>
<evidence type="ECO:0000313" key="4">
    <source>
        <dbReference type="Proteomes" id="UP000541426"/>
    </source>
</evidence>
<organism evidence="3 4">
    <name type="scientific">Sagittula marina</name>
    <dbReference type="NCBI Taxonomy" id="943940"/>
    <lineage>
        <taxon>Bacteria</taxon>
        <taxon>Pseudomonadati</taxon>
        <taxon>Pseudomonadota</taxon>
        <taxon>Alphaproteobacteria</taxon>
        <taxon>Rhodobacterales</taxon>
        <taxon>Roseobacteraceae</taxon>
        <taxon>Sagittula</taxon>
    </lineage>
</organism>